<reference evidence="2 3" key="1">
    <citation type="submission" date="2019-08" db="EMBL/GenBank/DDBJ databases">
        <title>Archangium and Cystobacter genomes.</title>
        <authorList>
            <person name="Chen I.-C.K."/>
            <person name="Wielgoss S."/>
        </authorList>
    </citation>
    <scope>NUCLEOTIDE SEQUENCE [LARGE SCALE GENOMIC DNA]</scope>
    <source>
        <strain evidence="2 3">Cbm 6</strain>
    </source>
</reference>
<keyword evidence="3" id="KW-1185">Reference proteome</keyword>
<evidence type="ECO:0000313" key="3">
    <source>
        <dbReference type="Proteomes" id="UP001611383"/>
    </source>
</evidence>
<organism evidence="2 3">
    <name type="scientific">Archangium minus</name>
    <dbReference type="NCBI Taxonomy" id="83450"/>
    <lineage>
        <taxon>Bacteria</taxon>
        <taxon>Pseudomonadati</taxon>
        <taxon>Myxococcota</taxon>
        <taxon>Myxococcia</taxon>
        <taxon>Myxococcales</taxon>
        <taxon>Cystobacterineae</taxon>
        <taxon>Archangiaceae</taxon>
        <taxon>Archangium</taxon>
    </lineage>
</organism>
<accession>A0ABY9XAP3</accession>
<gene>
    <name evidence="2" type="ORF">F0U60_16270</name>
</gene>
<feature type="region of interest" description="Disordered" evidence="1">
    <location>
        <begin position="61"/>
        <end position="83"/>
    </location>
</feature>
<evidence type="ECO:0000313" key="2">
    <source>
        <dbReference type="EMBL" id="WNG52426.1"/>
    </source>
</evidence>
<name>A0ABY9XAP3_9BACT</name>
<dbReference type="Proteomes" id="UP001611383">
    <property type="component" value="Chromosome"/>
</dbReference>
<dbReference type="EMBL" id="CP043494">
    <property type="protein sequence ID" value="WNG52426.1"/>
    <property type="molecule type" value="Genomic_DNA"/>
</dbReference>
<sequence>MVGDGRIEQRVARRARILLAMAEPATIVSELAERLGLDRTSIWALCRRYESVGVDVVLDAPRSGRPREFSPPATSRGGAPGMQ</sequence>
<proteinExistence type="predicted"/>
<protein>
    <submittedName>
        <fullName evidence="2">Helix-turn-helix domain-containing protein</fullName>
    </submittedName>
</protein>
<dbReference type="Pfam" id="PF13551">
    <property type="entry name" value="HTH_29"/>
    <property type="match status" value="1"/>
</dbReference>
<evidence type="ECO:0000256" key="1">
    <source>
        <dbReference type="SAM" id="MobiDB-lite"/>
    </source>
</evidence>